<evidence type="ECO:0000256" key="1">
    <source>
        <dbReference type="SAM" id="Coils"/>
    </source>
</evidence>
<name>A0A366HJ88_9BACT</name>
<keyword evidence="3" id="KW-1185">Reference proteome</keyword>
<dbReference type="Proteomes" id="UP000253426">
    <property type="component" value="Unassembled WGS sequence"/>
</dbReference>
<accession>A0A366HJ88</accession>
<feature type="coiled-coil region" evidence="1">
    <location>
        <begin position="10"/>
        <end position="44"/>
    </location>
</feature>
<evidence type="ECO:0000313" key="3">
    <source>
        <dbReference type="Proteomes" id="UP000253426"/>
    </source>
</evidence>
<sequence>MSTVYLEPPLEERVTEAEVAEARRQAAEDRLKELQVMASALNTRSARKQFWSEYDEEIVHLSAIETRKGTRWIHMFLP</sequence>
<organism evidence="2 3">
    <name type="scientific">Roseimicrobium gellanilyticum</name>
    <dbReference type="NCBI Taxonomy" id="748857"/>
    <lineage>
        <taxon>Bacteria</taxon>
        <taxon>Pseudomonadati</taxon>
        <taxon>Verrucomicrobiota</taxon>
        <taxon>Verrucomicrobiia</taxon>
        <taxon>Verrucomicrobiales</taxon>
        <taxon>Verrucomicrobiaceae</taxon>
        <taxon>Roseimicrobium</taxon>
    </lineage>
</organism>
<dbReference type="AlphaFoldDB" id="A0A366HJ88"/>
<protein>
    <submittedName>
        <fullName evidence="2">Uncharacterized protein</fullName>
    </submittedName>
</protein>
<proteinExistence type="predicted"/>
<gene>
    <name evidence="2" type="ORF">DES53_106142</name>
</gene>
<reference evidence="2 3" key="1">
    <citation type="submission" date="2018-06" db="EMBL/GenBank/DDBJ databases">
        <title>Genomic Encyclopedia of Type Strains, Phase IV (KMG-IV): sequencing the most valuable type-strain genomes for metagenomic binning, comparative biology and taxonomic classification.</title>
        <authorList>
            <person name="Goeker M."/>
        </authorList>
    </citation>
    <scope>NUCLEOTIDE SEQUENCE [LARGE SCALE GENOMIC DNA]</scope>
    <source>
        <strain evidence="2 3">DSM 25532</strain>
    </source>
</reference>
<dbReference type="EMBL" id="QNRR01000006">
    <property type="protein sequence ID" value="RBP42435.1"/>
    <property type="molecule type" value="Genomic_DNA"/>
</dbReference>
<comment type="caution">
    <text evidence="2">The sequence shown here is derived from an EMBL/GenBank/DDBJ whole genome shotgun (WGS) entry which is preliminary data.</text>
</comment>
<evidence type="ECO:0000313" key="2">
    <source>
        <dbReference type="EMBL" id="RBP42435.1"/>
    </source>
</evidence>
<keyword evidence="1" id="KW-0175">Coiled coil</keyword>
<dbReference type="RefSeq" id="WP_113959568.1">
    <property type="nucleotide sequence ID" value="NZ_QNRR01000006.1"/>
</dbReference>